<dbReference type="OrthoDB" id="292707at2"/>
<evidence type="ECO:0000259" key="2">
    <source>
        <dbReference type="Pfam" id="PF12158"/>
    </source>
</evidence>
<evidence type="ECO:0000256" key="1">
    <source>
        <dbReference type="SAM" id="Phobius"/>
    </source>
</evidence>
<name>A0A518CDN7_9BACT</name>
<dbReference type="KEGG" id="bvo:Pan97_44040"/>
<accession>A0A518CDN7</accession>
<dbReference type="InterPro" id="IPR021994">
    <property type="entry name" value="DUF3592"/>
</dbReference>
<dbReference type="Proteomes" id="UP000318626">
    <property type="component" value="Chromosome"/>
</dbReference>
<evidence type="ECO:0000313" key="4">
    <source>
        <dbReference type="Proteomes" id="UP000318626"/>
    </source>
</evidence>
<keyword evidence="4" id="KW-1185">Reference proteome</keyword>
<reference evidence="4" key="1">
    <citation type="submission" date="2019-02" db="EMBL/GenBank/DDBJ databases">
        <title>Deep-cultivation of Planctomycetes and their phenomic and genomic characterization uncovers novel biology.</title>
        <authorList>
            <person name="Wiegand S."/>
            <person name="Jogler M."/>
            <person name="Boedeker C."/>
            <person name="Pinto D."/>
            <person name="Vollmers J."/>
            <person name="Rivas-Marin E."/>
            <person name="Kohn T."/>
            <person name="Peeters S.H."/>
            <person name="Heuer A."/>
            <person name="Rast P."/>
            <person name="Oberbeckmann S."/>
            <person name="Bunk B."/>
            <person name="Jeske O."/>
            <person name="Meyerdierks A."/>
            <person name="Storesund J.E."/>
            <person name="Kallscheuer N."/>
            <person name="Luecker S."/>
            <person name="Lage O.M."/>
            <person name="Pohl T."/>
            <person name="Merkel B.J."/>
            <person name="Hornburger P."/>
            <person name="Mueller R.-W."/>
            <person name="Bruemmer F."/>
            <person name="Labrenz M."/>
            <person name="Spormann A.M."/>
            <person name="Op den Camp H."/>
            <person name="Overmann J."/>
            <person name="Amann R."/>
            <person name="Jetten M.S.M."/>
            <person name="Mascher T."/>
            <person name="Medema M.H."/>
            <person name="Devos D.P."/>
            <person name="Kaster A.-K."/>
            <person name="Ovreas L."/>
            <person name="Rohde M."/>
            <person name="Galperin M.Y."/>
            <person name="Jogler C."/>
        </authorList>
    </citation>
    <scope>NUCLEOTIDE SEQUENCE [LARGE SCALE GENOMIC DNA]</scope>
    <source>
        <strain evidence="4">Pan97</strain>
    </source>
</reference>
<keyword evidence="1" id="KW-0472">Membrane</keyword>
<feature type="domain" description="DUF3592" evidence="2">
    <location>
        <begin position="54"/>
        <end position="139"/>
    </location>
</feature>
<evidence type="ECO:0000313" key="3">
    <source>
        <dbReference type="EMBL" id="QDU77337.1"/>
    </source>
</evidence>
<feature type="transmembrane region" description="Helical" evidence="1">
    <location>
        <begin position="145"/>
        <end position="167"/>
    </location>
</feature>
<dbReference type="AlphaFoldDB" id="A0A518CDN7"/>
<proteinExistence type="predicted"/>
<dbReference type="Pfam" id="PF12158">
    <property type="entry name" value="DUF3592"/>
    <property type="match status" value="1"/>
</dbReference>
<dbReference type="RefSeq" id="WP_144976151.1">
    <property type="nucleotide sequence ID" value="NZ_CP036289.1"/>
</dbReference>
<gene>
    <name evidence="3" type="ORF">Pan97_44040</name>
</gene>
<keyword evidence="1" id="KW-1133">Transmembrane helix</keyword>
<organism evidence="3 4">
    <name type="scientific">Bremerella volcania</name>
    <dbReference type="NCBI Taxonomy" id="2527984"/>
    <lineage>
        <taxon>Bacteria</taxon>
        <taxon>Pseudomonadati</taxon>
        <taxon>Planctomycetota</taxon>
        <taxon>Planctomycetia</taxon>
        <taxon>Pirellulales</taxon>
        <taxon>Pirellulaceae</taxon>
        <taxon>Bremerella</taxon>
    </lineage>
</organism>
<protein>
    <recommendedName>
        <fullName evidence="2">DUF3592 domain-containing protein</fullName>
    </recommendedName>
</protein>
<keyword evidence="1" id="KW-0812">Transmembrane</keyword>
<sequence length="169" mass="18113">MESVPPRKSHYRKLGPWSTILAGALLAGVGLIGLVFPLNSASQGAESDVWPTVMGTVTVSQVESSGPKDDRSYYPEVKYQYDVEGKSYTSDRINFDLAGTRSSIRQEMTDVVDQYPAGADVKVFYDPSDPSQSCLEPGVKLGTGFLLGIACVGFGGLVILSGLVTWIRG</sequence>
<feature type="transmembrane region" description="Helical" evidence="1">
    <location>
        <begin position="20"/>
        <end position="38"/>
    </location>
</feature>
<dbReference type="EMBL" id="CP036289">
    <property type="protein sequence ID" value="QDU77337.1"/>
    <property type="molecule type" value="Genomic_DNA"/>
</dbReference>